<evidence type="ECO:0000256" key="7">
    <source>
        <dbReference type="RuleBase" id="RU000682"/>
    </source>
</evidence>
<feature type="domain" description="Homeobox" evidence="9">
    <location>
        <begin position="67"/>
        <end position="127"/>
    </location>
</feature>
<dbReference type="InterPro" id="IPR017970">
    <property type="entry name" value="Homeobox_CS"/>
</dbReference>
<evidence type="ECO:0000256" key="3">
    <source>
        <dbReference type="ARBA" id="ARBA00023125"/>
    </source>
</evidence>
<dbReference type="RefSeq" id="XP_008711398.1">
    <property type="nucleotide sequence ID" value="XM_008713176.1"/>
</dbReference>
<evidence type="ECO:0000256" key="8">
    <source>
        <dbReference type="SAM" id="MobiDB-lite"/>
    </source>
</evidence>
<evidence type="ECO:0000256" key="5">
    <source>
        <dbReference type="ARBA" id="ARBA00023242"/>
    </source>
</evidence>
<dbReference type="GO" id="GO:0000981">
    <property type="term" value="F:DNA-binding transcription factor activity, RNA polymerase II-specific"/>
    <property type="evidence" value="ECO:0007669"/>
    <property type="project" value="InterPro"/>
</dbReference>
<dbReference type="Pfam" id="PF00046">
    <property type="entry name" value="Homeodomain"/>
    <property type="match status" value="1"/>
</dbReference>
<dbReference type="OrthoDB" id="6159439at2759"/>
<gene>
    <name evidence="10" type="ORF">HMPREF1541_00873</name>
</gene>
<dbReference type="InterPro" id="IPR009057">
    <property type="entry name" value="Homeodomain-like_sf"/>
</dbReference>
<evidence type="ECO:0000313" key="11">
    <source>
        <dbReference type="Proteomes" id="UP000030752"/>
    </source>
</evidence>
<dbReference type="HOGENOM" id="CLU_022031_0_0_1"/>
<organism evidence="10 11">
    <name type="scientific">Cyphellophora europaea (strain CBS 101466)</name>
    <name type="common">Phialophora europaea</name>
    <dbReference type="NCBI Taxonomy" id="1220924"/>
    <lineage>
        <taxon>Eukaryota</taxon>
        <taxon>Fungi</taxon>
        <taxon>Dikarya</taxon>
        <taxon>Ascomycota</taxon>
        <taxon>Pezizomycotina</taxon>
        <taxon>Eurotiomycetes</taxon>
        <taxon>Chaetothyriomycetidae</taxon>
        <taxon>Chaetothyriales</taxon>
        <taxon>Cyphellophoraceae</taxon>
        <taxon>Cyphellophora</taxon>
    </lineage>
</organism>
<protein>
    <recommendedName>
        <fullName evidence="9">Homeobox domain-containing protein</fullName>
    </recommendedName>
</protein>
<dbReference type="GeneID" id="19968212"/>
<dbReference type="PROSITE" id="PS00027">
    <property type="entry name" value="HOMEOBOX_1"/>
    <property type="match status" value="1"/>
</dbReference>
<dbReference type="EMBL" id="KB822711">
    <property type="protein sequence ID" value="ETN46686.1"/>
    <property type="molecule type" value="Genomic_DNA"/>
</dbReference>
<keyword evidence="11" id="KW-1185">Reference proteome</keyword>
<feature type="DNA-binding region" description="Homeobox" evidence="6">
    <location>
        <begin position="69"/>
        <end position="128"/>
    </location>
</feature>
<feature type="compositionally biased region" description="Polar residues" evidence="8">
    <location>
        <begin position="135"/>
        <end position="146"/>
    </location>
</feature>
<dbReference type="SMART" id="SM00389">
    <property type="entry name" value="HOX"/>
    <property type="match status" value="1"/>
</dbReference>
<dbReference type="PROSITE" id="PS50071">
    <property type="entry name" value="HOMEOBOX_2"/>
    <property type="match status" value="1"/>
</dbReference>
<dbReference type="STRING" id="1220924.W2SD82"/>
<dbReference type="GO" id="GO:0016586">
    <property type="term" value="C:RSC-type complex"/>
    <property type="evidence" value="ECO:0007669"/>
    <property type="project" value="TreeGrafter"/>
</dbReference>
<dbReference type="InterPro" id="IPR050720">
    <property type="entry name" value="Engrailed_Homeobox_TFs"/>
</dbReference>
<reference evidence="10 11" key="1">
    <citation type="submission" date="2013-03" db="EMBL/GenBank/DDBJ databases">
        <title>The Genome Sequence of Phialophora europaea CBS 101466.</title>
        <authorList>
            <consortium name="The Broad Institute Genomics Platform"/>
            <person name="Cuomo C."/>
            <person name="de Hoog S."/>
            <person name="Gorbushina A."/>
            <person name="Walker B."/>
            <person name="Young S.K."/>
            <person name="Zeng Q."/>
            <person name="Gargeya S."/>
            <person name="Fitzgerald M."/>
            <person name="Haas B."/>
            <person name="Abouelleil A."/>
            <person name="Allen A.W."/>
            <person name="Alvarado L."/>
            <person name="Arachchi H.M."/>
            <person name="Berlin A.M."/>
            <person name="Chapman S.B."/>
            <person name="Gainer-Dewar J."/>
            <person name="Goldberg J."/>
            <person name="Griggs A."/>
            <person name="Gujja S."/>
            <person name="Hansen M."/>
            <person name="Howarth C."/>
            <person name="Imamovic A."/>
            <person name="Ireland A."/>
            <person name="Larimer J."/>
            <person name="McCowan C."/>
            <person name="Murphy C."/>
            <person name="Pearson M."/>
            <person name="Poon T.W."/>
            <person name="Priest M."/>
            <person name="Roberts A."/>
            <person name="Saif S."/>
            <person name="Shea T."/>
            <person name="Sisk P."/>
            <person name="Sykes S."/>
            <person name="Wortman J."/>
            <person name="Nusbaum C."/>
            <person name="Birren B."/>
        </authorList>
    </citation>
    <scope>NUCLEOTIDE SEQUENCE [LARGE SCALE GENOMIC DNA]</scope>
    <source>
        <strain evidence="10 11">CBS 101466</strain>
    </source>
</reference>
<feature type="region of interest" description="Disordered" evidence="8">
    <location>
        <begin position="120"/>
        <end position="190"/>
    </location>
</feature>
<dbReference type="SUPFAM" id="SSF46689">
    <property type="entry name" value="Homeodomain-like"/>
    <property type="match status" value="1"/>
</dbReference>
<dbReference type="PANTHER" id="PTHR24341:SF6">
    <property type="entry name" value="HOMEOBOX PROTEIN INVECTED"/>
    <property type="match status" value="1"/>
</dbReference>
<keyword evidence="5 6" id="KW-0539">Nucleus</keyword>
<sequence>MLPYPHPLQAHAFYQQPLPQQQPQPPVYNPYLHHAHPVEEHYLSYPGPEYADFRYPHGAYYEELEDVGEVSTRPRLTKEQVEVLEAEFQANHKPSSMQKRQLARQTMLSLPRVANWFQNRRAKAKQQKKLEEYENSQAQEAPQTANSDDEEDSQEPLKTETGTENSSHDSPPSSDARPSTSPGSAASQDADLLRQSRLASYASLDRLLAKQTAQHQPQAGPTPAVQGIEAVTETPVNVDAHRRSMSTASRPQVAQWSRKPELMEAWSEHPQHFQDTSFDFGFSAHDSSAAPQHHANAGTLMQDGTFNSAMLPPDSWPPLMAMPPPALQDHTTAHDGLHSPVLSLPAYPDSRRGSGTESLAANFGSFALGTPVQEVPGAIEFSQSRQPEAQLDLAARRKRPRPAALTSASLRSRSYGALTATSPTVRSGFTPPAHAVRHVKSTGHSLNAHYAGIRKPSSAQRSPLNVSTFADAESFKNLLAQHAGETTPLTSTTTVGSSTPVASTPGLTINTQVTDNVAAWKAELARGYQLAASQHLTLSTSSPPSTPFAPDYNAHGHFSVPPVSAPPQYAHFADNTPPYSAGPMTNSSWPDAPLTSPDAPNFPANYLPPLPTMNLNGDGTMHSYPNFVLPSEGKTGYEGGDHVPETKPTEFYIQEFPNQREEHAHIAQKLPANKPKNYVFANTAPGDYDQS</sequence>
<feature type="compositionally biased region" description="Polar residues" evidence="8">
    <location>
        <begin position="160"/>
        <end position="187"/>
    </location>
</feature>
<dbReference type="AlphaFoldDB" id="W2SD82"/>
<dbReference type="Proteomes" id="UP000030752">
    <property type="component" value="Unassembled WGS sequence"/>
</dbReference>
<dbReference type="Gene3D" id="1.10.10.60">
    <property type="entry name" value="Homeodomain-like"/>
    <property type="match status" value="1"/>
</dbReference>
<evidence type="ECO:0000256" key="4">
    <source>
        <dbReference type="ARBA" id="ARBA00023155"/>
    </source>
</evidence>
<evidence type="ECO:0000256" key="2">
    <source>
        <dbReference type="ARBA" id="ARBA00010896"/>
    </source>
</evidence>
<dbReference type="GO" id="GO:0003677">
    <property type="term" value="F:DNA binding"/>
    <property type="evidence" value="ECO:0007669"/>
    <property type="project" value="UniProtKB-UniRule"/>
</dbReference>
<evidence type="ECO:0000313" key="10">
    <source>
        <dbReference type="EMBL" id="ETN46686.1"/>
    </source>
</evidence>
<name>W2SD82_CYPE1</name>
<dbReference type="InterPro" id="IPR001356">
    <property type="entry name" value="HD"/>
</dbReference>
<evidence type="ECO:0000256" key="6">
    <source>
        <dbReference type="PROSITE-ProRule" id="PRU00108"/>
    </source>
</evidence>
<dbReference type="CDD" id="cd00086">
    <property type="entry name" value="homeodomain"/>
    <property type="match status" value="1"/>
</dbReference>
<evidence type="ECO:0000259" key="9">
    <source>
        <dbReference type="PROSITE" id="PS50071"/>
    </source>
</evidence>
<dbReference type="eggNOG" id="ENOG502RC6G">
    <property type="taxonomic scope" value="Eukaryota"/>
</dbReference>
<dbReference type="VEuPathDB" id="FungiDB:HMPREF1541_00873"/>
<evidence type="ECO:0000256" key="1">
    <source>
        <dbReference type="ARBA" id="ARBA00004123"/>
    </source>
</evidence>
<proteinExistence type="inferred from homology"/>
<comment type="similarity">
    <text evidence="2">Belongs to the engrailed homeobox family.</text>
</comment>
<keyword evidence="4 6" id="KW-0371">Homeobox</keyword>
<dbReference type="InParanoid" id="W2SD82"/>
<dbReference type="PANTHER" id="PTHR24341">
    <property type="entry name" value="HOMEOBOX PROTEIN ENGRAILED"/>
    <property type="match status" value="1"/>
</dbReference>
<accession>W2SD82</accession>
<keyword evidence="3 6" id="KW-0238">DNA-binding</keyword>
<comment type="subcellular location">
    <subcellularLocation>
        <location evidence="1 6 7">Nucleus</location>
    </subcellularLocation>
</comment>